<keyword evidence="6 10" id="KW-0812">Transmembrane</keyword>
<dbReference type="SUPFAM" id="SSF55874">
    <property type="entry name" value="ATPase domain of HSP90 chaperone/DNA topoisomerase II/histidine kinase"/>
    <property type="match status" value="1"/>
</dbReference>
<sequence length="466" mass="49432">MSRLPLRVRLVAGFVLAMLVLLIAAGAFVYWRVEYALDRGLDTELDQAAATIAPLVGASGRVGSPEAAAATGAGWQVLDRTGRVVDSGGPAPAGPLVDPGDLARVGSGTLTEDIGTLLPVTPDPYRVQVTAVEPGSAYLVVAVRRGHRDEALRELLLQLTLAGLGALAIAAVVGDVLARAALRPVERYRRRAADIAGGAAGLRLDVPPGRDDEITRLGHTLNDMLAALERSLEHERRFVDDASHELRTPLTLLKSRIQLARRRTRTIDEHERTLDELAVDVSRLADLAEQLLELGSVTSTTGTTTDVNVVVGAVVERRRLALPERADDIEVTLAPARVSAALDPIAVERVVDNLVQNALLHGRAPVRVTVAVVDDWVRLTVRDDGEGMTPDLLETATARFTRSPGARSRPGAGLGLSLVDQVVTEAGGELRLCFAGTHASHGTTAPVPCEHGDGMTVSVLLPTSHR</sequence>
<evidence type="ECO:0000256" key="5">
    <source>
        <dbReference type="ARBA" id="ARBA00022679"/>
    </source>
</evidence>
<keyword evidence="10" id="KW-0472">Membrane</keyword>
<dbReference type="Pfam" id="PF00672">
    <property type="entry name" value="HAMP"/>
    <property type="match status" value="1"/>
</dbReference>
<dbReference type="InterPro" id="IPR036890">
    <property type="entry name" value="HATPase_C_sf"/>
</dbReference>
<evidence type="ECO:0000256" key="6">
    <source>
        <dbReference type="ARBA" id="ARBA00022692"/>
    </source>
</evidence>
<dbReference type="RefSeq" id="WP_345523152.1">
    <property type="nucleotide sequence ID" value="NZ_BAABKM010000003.1"/>
</dbReference>
<evidence type="ECO:0000256" key="4">
    <source>
        <dbReference type="ARBA" id="ARBA00022553"/>
    </source>
</evidence>
<comment type="subcellular location">
    <subcellularLocation>
        <location evidence="2">Cell membrane</location>
    </subcellularLocation>
</comment>
<dbReference type="EMBL" id="BAABKM010000003">
    <property type="protein sequence ID" value="GAA4715326.1"/>
    <property type="molecule type" value="Genomic_DNA"/>
</dbReference>
<evidence type="ECO:0000259" key="11">
    <source>
        <dbReference type="PROSITE" id="PS50109"/>
    </source>
</evidence>
<evidence type="ECO:0000256" key="7">
    <source>
        <dbReference type="ARBA" id="ARBA00022777"/>
    </source>
</evidence>
<dbReference type="CDD" id="cd00075">
    <property type="entry name" value="HATPase"/>
    <property type="match status" value="1"/>
</dbReference>
<dbReference type="SMART" id="SM00304">
    <property type="entry name" value="HAMP"/>
    <property type="match status" value="1"/>
</dbReference>
<evidence type="ECO:0000259" key="12">
    <source>
        <dbReference type="PROSITE" id="PS50885"/>
    </source>
</evidence>
<dbReference type="Gene3D" id="3.30.565.10">
    <property type="entry name" value="Histidine kinase-like ATPase, C-terminal domain"/>
    <property type="match status" value="1"/>
</dbReference>
<dbReference type="InterPro" id="IPR036097">
    <property type="entry name" value="HisK_dim/P_sf"/>
</dbReference>
<keyword evidence="5" id="KW-0808">Transferase</keyword>
<dbReference type="SMART" id="SM00388">
    <property type="entry name" value="HisKA"/>
    <property type="match status" value="1"/>
</dbReference>
<dbReference type="PROSITE" id="PS50885">
    <property type="entry name" value="HAMP"/>
    <property type="match status" value="1"/>
</dbReference>
<dbReference type="Pfam" id="PF02518">
    <property type="entry name" value="HATPase_c"/>
    <property type="match status" value="1"/>
</dbReference>
<keyword evidence="13" id="KW-0547">Nucleotide-binding</keyword>
<feature type="domain" description="HAMP" evidence="12">
    <location>
        <begin position="179"/>
        <end position="233"/>
    </location>
</feature>
<evidence type="ECO:0000256" key="9">
    <source>
        <dbReference type="ARBA" id="ARBA00023012"/>
    </source>
</evidence>
<dbReference type="PANTHER" id="PTHR45436">
    <property type="entry name" value="SENSOR HISTIDINE KINASE YKOH"/>
    <property type="match status" value="1"/>
</dbReference>
<dbReference type="SUPFAM" id="SSF158472">
    <property type="entry name" value="HAMP domain-like"/>
    <property type="match status" value="1"/>
</dbReference>
<accession>A0ABP8XW71</accession>
<evidence type="ECO:0000313" key="14">
    <source>
        <dbReference type="Proteomes" id="UP001499974"/>
    </source>
</evidence>
<feature type="transmembrane region" description="Helical" evidence="10">
    <location>
        <begin position="12"/>
        <end position="31"/>
    </location>
</feature>
<proteinExistence type="predicted"/>
<evidence type="ECO:0000256" key="8">
    <source>
        <dbReference type="ARBA" id="ARBA00022989"/>
    </source>
</evidence>
<evidence type="ECO:0000313" key="13">
    <source>
        <dbReference type="EMBL" id="GAA4715326.1"/>
    </source>
</evidence>
<keyword evidence="14" id="KW-1185">Reference proteome</keyword>
<dbReference type="InterPro" id="IPR003594">
    <property type="entry name" value="HATPase_dom"/>
</dbReference>
<keyword evidence="8 10" id="KW-1133">Transmembrane helix</keyword>
<comment type="catalytic activity">
    <reaction evidence="1">
        <text>ATP + protein L-histidine = ADP + protein N-phospho-L-histidine.</text>
        <dbReference type="EC" id="2.7.13.3"/>
    </reaction>
</comment>
<dbReference type="SUPFAM" id="SSF47384">
    <property type="entry name" value="Homodimeric domain of signal transducing histidine kinase"/>
    <property type="match status" value="1"/>
</dbReference>
<evidence type="ECO:0000256" key="2">
    <source>
        <dbReference type="ARBA" id="ARBA00004236"/>
    </source>
</evidence>
<dbReference type="Pfam" id="PF00512">
    <property type="entry name" value="HisKA"/>
    <property type="match status" value="1"/>
</dbReference>
<dbReference type="Gene3D" id="1.10.287.130">
    <property type="match status" value="1"/>
</dbReference>
<organism evidence="13 14">
    <name type="scientific">Nocardioides conyzicola</name>
    <dbReference type="NCBI Taxonomy" id="1651781"/>
    <lineage>
        <taxon>Bacteria</taxon>
        <taxon>Bacillati</taxon>
        <taxon>Actinomycetota</taxon>
        <taxon>Actinomycetes</taxon>
        <taxon>Propionibacteriales</taxon>
        <taxon>Nocardioidaceae</taxon>
        <taxon>Nocardioides</taxon>
    </lineage>
</organism>
<keyword evidence="4" id="KW-0597">Phosphoprotein</keyword>
<reference evidence="14" key="1">
    <citation type="journal article" date="2019" name="Int. J. Syst. Evol. Microbiol.">
        <title>The Global Catalogue of Microorganisms (GCM) 10K type strain sequencing project: providing services to taxonomists for standard genome sequencing and annotation.</title>
        <authorList>
            <consortium name="The Broad Institute Genomics Platform"/>
            <consortium name="The Broad Institute Genome Sequencing Center for Infectious Disease"/>
            <person name="Wu L."/>
            <person name="Ma J."/>
        </authorList>
    </citation>
    <scope>NUCLEOTIDE SEQUENCE [LARGE SCALE GENOMIC DNA]</scope>
    <source>
        <strain evidence="14">JCM 18531</strain>
    </source>
</reference>
<dbReference type="CDD" id="cd00082">
    <property type="entry name" value="HisKA"/>
    <property type="match status" value="1"/>
</dbReference>
<evidence type="ECO:0000256" key="10">
    <source>
        <dbReference type="SAM" id="Phobius"/>
    </source>
</evidence>
<keyword evidence="7" id="KW-0418">Kinase</keyword>
<comment type="caution">
    <text evidence="13">The sequence shown here is derived from an EMBL/GenBank/DDBJ whole genome shotgun (WGS) entry which is preliminary data.</text>
</comment>
<dbReference type="PANTHER" id="PTHR45436:SF5">
    <property type="entry name" value="SENSOR HISTIDINE KINASE TRCS"/>
    <property type="match status" value="1"/>
</dbReference>
<dbReference type="InterPro" id="IPR005467">
    <property type="entry name" value="His_kinase_dom"/>
</dbReference>
<dbReference type="PROSITE" id="PS50109">
    <property type="entry name" value="HIS_KIN"/>
    <property type="match status" value="1"/>
</dbReference>
<dbReference type="InterPro" id="IPR003660">
    <property type="entry name" value="HAMP_dom"/>
</dbReference>
<feature type="domain" description="Histidine kinase" evidence="11">
    <location>
        <begin position="241"/>
        <end position="465"/>
    </location>
</feature>
<keyword evidence="13" id="KW-0067">ATP-binding</keyword>
<evidence type="ECO:0000256" key="1">
    <source>
        <dbReference type="ARBA" id="ARBA00000085"/>
    </source>
</evidence>
<dbReference type="InterPro" id="IPR003661">
    <property type="entry name" value="HisK_dim/P_dom"/>
</dbReference>
<feature type="transmembrane region" description="Helical" evidence="10">
    <location>
        <begin position="155"/>
        <end position="182"/>
    </location>
</feature>
<protein>
    <recommendedName>
        <fullName evidence="3">histidine kinase</fullName>
        <ecNumber evidence="3">2.7.13.3</ecNumber>
    </recommendedName>
</protein>
<dbReference type="Proteomes" id="UP001499974">
    <property type="component" value="Unassembled WGS sequence"/>
</dbReference>
<keyword evidence="9" id="KW-0902">Two-component regulatory system</keyword>
<evidence type="ECO:0000256" key="3">
    <source>
        <dbReference type="ARBA" id="ARBA00012438"/>
    </source>
</evidence>
<dbReference type="Gene3D" id="6.10.340.10">
    <property type="match status" value="1"/>
</dbReference>
<dbReference type="SMART" id="SM00387">
    <property type="entry name" value="HATPase_c"/>
    <property type="match status" value="1"/>
</dbReference>
<dbReference type="GO" id="GO:0005524">
    <property type="term" value="F:ATP binding"/>
    <property type="evidence" value="ECO:0007669"/>
    <property type="project" value="UniProtKB-KW"/>
</dbReference>
<dbReference type="EC" id="2.7.13.3" evidence="3"/>
<dbReference type="InterPro" id="IPR050428">
    <property type="entry name" value="TCS_sensor_his_kinase"/>
</dbReference>
<gene>
    <name evidence="13" type="ORF">GCM10023349_38500</name>
</gene>
<name>A0ABP8XW71_9ACTN</name>